<reference evidence="2" key="2">
    <citation type="submission" date="2020-09" db="EMBL/GenBank/DDBJ databases">
        <authorList>
            <person name="Sun Q."/>
            <person name="Sedlacek I."/>
        </authorList>
    </citation>
    <scope>NUCLEOTIDE SEQUENCE</scope>
    <source>
        <strain evidence="2">CCM 7684</strain>
    </source>
</reference>
<dbReference type="Gene3D" id="3.30.1540.10">
    <property type="entry name" value="formyl-coa transferase, domain 3"/>
    <property type="match status" value="1"/>
</dbReference>
<dbReference type="RefSeq" id="WP_229729348.1">
    <property type="nucleotide sequence ID" value="NZ_BMCP01000002.1"/>
</dbReference>
<comment type="caution">
    <text evidence="2">The sequence shown here is derived from an EMBL/GenBank/DDBJ whole genome shotgun (WGS) entry which is preliminary data.</text>
</comment>
<keyword evidence="3" id="KW-1185">Reference proteome</keyword>
<dbReference type="Pfam" id="PF02515">
    <property type="entry name" value="CoA_transf_3"/>
    <property type="match status" value="1"/>
</dbReference>
<reference evidence="2" key="1">
    <citation type="journal article" date="2014" name="Int. J. Syst. Evol. Microbiol.">
        <title>Complete genome sequence of Corynebacterium casei LMG S-19264T (=DSM 44701T), isolated from a smear-ripened cheese.</title>
        <authorList>
            <consortium name="US DOE Joint Genome Institute (JGI-PGF)"/>
            <person name="Walter F."/>
            <person name="Albersmeier A."/>
            <person name="Kalinowski J."/>
            <person name="Ruckert C."/>
        </authorList>
    </citation>
    <scope>NUCLEOTIDE SEQUENCE</scope>
    <source>
        <strain evidence="2">CCM 7684</strain>
    </source>
</reference>
<evidence type="ECO:0000313" key="3">
    <source>
        <dbReference type="Proteomes" id="UP000602745"/>
    </source>
</evidence>
<accession>A0A8J3DUI6</accession>
<dbReference type="PANTHER" id="PTHR48207">
    <property type="entry name" value="SUCCINATE--HYDROXYMETHYLGLUTARATE COA-TRANSFERASE"/>
    <property type="match status" value="1"/>
</dbReference>
<evidence type="ECO:0000256" key="1">
    <source>
        <dbReference type="ARBA" id="ARBA00022679"/>
    </source>
</evidence>
<dbReference type="EMBL" id="BMCP01000002">
    <property type="protein sequence ID" value="GGE43404.1"/>
    <property type="molecule type" value="Genomic_DNA"/>
</dbReference>
<dbReference type="InterPro" id="IPR044855">
    <property type="entry name" value="CoA-Trfase_III_dom3_sf"/>
</dbReference>
<dbReference type="Proteomes" id="UP000602745">
    <property type="component" value="Unassembled WGS sequence"/>
</dbReference>
<proteinExistence type="predicted"/>
<dbReference type="InterPro" id="IPR023606">
    <property type="entry name" value="CoA-Trfase_III_dom_1_sf"/>
</dbReference>
<dbReference type="InterPro" id="IPR003673">
    <property type="entry name" value="CoA-Trfase_fam_III"/>
</dbReference>
<dbReference type="SUPFAM" id="SSF89796">
    <property type="entry name" value="CoA-transferase family III (CaiB/BaiF)"/>
    <property type="match status" value="1"/>
</dbReference>
<dbReference type="GO" id="GO:0008410">
    <property type="term" value="F:CoA-transferase activity"/>
    <property type="evidence" value="ECO:0007669"/>
    <property type="project" value="TreeGrafter"/>
</dbReference>
<gene>
    <name evidence="2" type="ORF">GCM10007276_20830</name>
</gene>
<name>A0A8J3DUI6_9RHOB</name>
<dbReference type="PANTHER" id="PTHR48207:SF3">
    <property type="entry name" value="SUCCINATE--HYDROXYMETHYLGLUTARATE COA-TRANSFERASE"/>
    <property type="match status" value="1"/>
</dbReference>
<evidence type="ECO:0000313" key="2">
    <source>
        <dbReference type="EMBL" id="GGE43404.1"/>
    </source>
</evidence>
<organism evidence="2 3">
    <name type="scientific">Agaricicola taiwanensis</name>
    <dbReference type="NCBI Taxonomy" id="591372"/>
    <lineage>
        <taxon>Bacteria</taxon>
        <taxon>Pseudomonadati</taxon>
        <taxon>Pseudomonadota</taxon>
        <taxon>Alphaproteobacteria</taxon>
        <taxon>Rhodobacterales</taxon>
        <taxon>Paracoccaceae</taxon>
        <taxon>Agaricicola</taxon>
    </lineage>
</organism>
<dbReference type="InterPro" id="IPR050483">
    <property type="entry name" value="CoA-transferase_III_domain"/>
</dbReference>
<protein>
    <submittedName>
        <fullName evidence="2">CoA transferase</fullName>
    </submittedName>
</protein>
<sequence>MEQSVEQMTNVTATPVSDQPLPLARFKVLELTLARAGPTAARHLADWGADVLRVEPPMALSNAEDYTGRRFGPDRLNLHRNKKSMTLNLKEPEGRAIFMKLVEQSDVIIENMRANVKHRLGIDYESVSKVNPRIVYGSISGFGQTGPYKDRAGVDQIVQGMAGLMSVTGHPGQGPVRAGIPVIDLTAGGFLAQGIMVALLEREVTGKGRWVHTSLLESMIAMLDFQAARYLMAGEVAGQAGNNHPTSIPTGLFPASDGQILLGAAGDRLWIRFCQAAGCEEFLTDERYSTSGARLKNRDELNEKIGQITKQKSMQYWFDVLSEAGVPCGPINTIDKVFEDKQVQHVGMTMAVHHDTLGDLNMVAQPYNIEGHDKYIRCAPPSLGEQTDDVLKSLGYTPEQITDLHERTIV</sequence>
<dbReference type="AlphaFoldDB" id="A0A8J3DUI6"/>
<dbReference type="Gene3D" id="3.40.50.10540">
    <property type="entry name" value="Crotonobetainyl-coa:carnitine coa-transferase, domain 1"/>
    <property type="match status" value="1"/>
</dbReference>
<keyword evidence="1 2" id="KW-0808">Transferase</keyword>